<evidence type="ECO:0000256" key="1">
    <source>
        <dbReference type="SAM" id="MobiDB-lite"/>
    </source>
</evidence>
<evidence type="ECO:0000313" key="3">
    <source>
        <dbReference type="Proteomes" id="UP001321473"/>
    </source>
</evidence>
<feature type="region of interest" description="Disordered" evidence="1">
    <location>
        <begin position="1"/>
        <end position="70"/>
    </location>
</feature>
<organism evidence="2 3">
    <name type="scientific">Amblyomma americanum</name>
    <name type="common">Lone star tick</name>
    <dbReference type="NCBI Taxonomy" id="6943"/>
    <lineage>
        <taxon>Eukaryota</taxon>
        <taxon>Metazoa</taxon>
        <taxon>Ecdysozoa</taxon>
        <taxon>Arthropoda</taxon>
        <taxon>Chelicerata</taxon>
        <taxon>Arachnida</taxon>
        <taxon>Acari</taxon>
        <taxon>Parasitiformes</taxon>
        <taxon>Ixodida</taxon>
        <taxon>Ixodoidea</taxon>
        <taxon>Ixodidae</taxon>
        <taxon>Amblyomminae</taxon>
        <taxon>Amblyomma</taxon>
    </lineage>
</organism>
<name>A0AAQ4EXQ5_AMBAM</name>
<accession>A0AAQ4EXQ5</accession>
<evidence type="ECO:0000313" key="2">
    <source>
        <dbReference type="EMBL" id="KAK8779511.1"/>
    </source>
</evidence>
<dbReference type="AlphaFoldDB" id="A0AAQ4EXQ5"/>
<gene>
    <name evidence="2" type="ORF">V5799_019149</name>
</gene>
<dbReference type="Proteomes" id="UP001321473">
    <property type="component" value="Unassembled WGS sequence"/>
</dbReference>
<sequence length="85" mass="9022">MDEDETEQAASNPVVETLTVALKRDDKENDTPPTAESTLSPPEAAVMNKVTEQPQDIPSPAEKATGNPWGSTLLLLNGAVTTSMQ</sequence>
<keyword evidence="3" id="KW-1185">Reference proteome</keyword>
<protein>
    <submittedName>
        <fullName evidence="2">Uncharacterized protein</fullName>
    </submittedName>
</protein>
<dbReference type="EMBL" id="JARKHS020009759">
    <property type="protein sequence ID" value="KAK8779511.1"/>
    <property type="molecule type" value="Genomic_DNA"/>
</dbReference>
<feature type="compositionally biased region" description="Polar residues" evidence="1">
    <location>
        <begin position="31"/>
        <end position="40"/>
    </location>
</feature>
<proteinExistence type="predicted"/>
<comment type="caution">
    <text evidence="2">The sequence shown here is derived from an EMBL/GenBank/DDBJ whole genome shotgun (WGS) entry which is preliminary data.</text>
</comment>
<reference evidence="2 3" key="1">
    <citation type="journal article" date="2023" name="Arcadia Sci">
        <title>De novo assembly of a long-read Amblyomma americanum tick genome.</title>
        <authorList>
            <person name="Chou S."/>
            <person name="Poskanzer K.E."/>
            <person name="Rollins M."/>
            <person name="Thuy-Boun P.S."/>
        </authorList>
    </citation>
    <scope>NUCLEOTIDE SEQUENCE [LARGE SCALE GENOMIC DNA]</scope>
    <source>
        <strain evidence="2">F_SG_1</strain>
        <tissue evidence="2">Salivary glands</tissue>
    </source>
</reference>